<sequence length="470" mass="52496">MDDLSVQSGPAPDLPLSTARETAEDLSCIKNSPPQQIDTMAAPDSPIHRLPPEVLILVLTFAITPTYANHTRSAVTSTCRQWRDIVLNTPQLWCIVDYSIRAVSDQSCITRALIRHADRASPFPLDVYICLKTDVHDDIWRGLVTLYERAQSFRFLTAVDIHPYFEFGLLSKPAPHLTHFAFNVDSGPDSRIRNPTILELPLDAPKLRSIECGGQKLMIELPDPASPYIYESVRALTLRGEQLAYSLVDVIRCFPNLVELDVYWYYNMHNYPLFLPPSATLDLPHLETLTVDGVKGRAFFSLDVARRLNFPSLRKAIVRARFEEDLDPTRIDSRVTAFMRSALRTARTLELDFDVKPDLSLAIVEGLETCAELEHLTFSTYPGVEVIKAMSTPRADGMWLCPRLHSVSLHLHAELLHDNAVREGVMELATARGATGLGRVDLHLKDSESGGDLNVLSAFQGRLNGIVSSS</sequence>
<dbReference type="Pfam" id="PF12937">
    <property type="entry name" value="F-box-like"/>
    <property type="match status" value="1"/>
</dbReference>
<dbReference type="EMBL" id="KV426124">
    <property type="protein sequence ID" value="KZV87477.1"/>
    <property type="molecule type" value="Genomic_DNA"/>
</dbReference>
<dbReference type="Gene3D" id="1.20.1280.50">
    <property type="match status" value="1"/>
</dbReference>
<name>A0A165EQH8_EXIGL</name>
<evidence type="ECO:0000313" key="2">
    <source>
        <dbReference type="EMBL" id="KZV87477.1"/>
    </source>
</evidence>
<dbReference type="InterPro" id="IPR036047">
    <property type="entry name" value="F-box-like_dom_sf"/>
</dbReference>
<gene>
    <name evidence="2" type="ORF">EXIGLDRAFT_723695</name>
</gene>
<dbReference type="InterPro" id="IPR001810">
    <property type="entry name" value="F-box_dom"/>
</dbReference>
<feature type="domain" description="F-box" evidence="1">
    <location>
        <begin position="47"/>
        <end position="93"/>
    </location>
</feature>
<dbReference type="SUPFAM" id="SSF81383">
    <property type="entry name" value="F-box domain"/>
    <property type="match status" value="1"/>
</dbReference>
<protein>
    <recommendedName>
        <fullName evidence="1">F-box domain-containing protein</fullName>
    </recommendedName>
</protein>
<reference evidence="2 3" key="1">
    <citation type="journal article" date="2016" name="Mol. Biol. Evol.">
        <title>Comparative Genomics of Early-Diverging Mushroom-Forming Fungi Provides Insights into the Origins of Lignocellulose Decay Capabilities.</title>
        <authorList>
            <person name="Nagy L.G."/>
            <person name="Riley R."/>
            <person name="Tritt A."/>
            <person name="Adam C."/>
            <person name="Daum C."/>
            <person name="Floudas D."/>
            <person name="Sun H."/>
            <person name="Yadav J.S."/>
            <person name="Pangilinan J."/>
            <person name="Larsson K.H."/>
            <person name="Matsuura K."/>
            <person name="Barry K."/>
            <person name="Labutti K."/>
            <person name="Kuo R."/>
            <person name="Ohm R.A."/>
            <person name="Bhattacharya S.S."/>
            <person name="Shirouzu T."/>
            <person name="Yoshinaga Y."/>
            <person name="Martin F.M."/>
            <person name="Grigoriev I.V."/>
            <person name="Hibbett D.S."/>
        </authorList>
    </citation>
    <scope>NUCLEOTIDE SEQUENCE [LARGE SCALE GENOMIC DNA]</scope>
    <source>
        <strain evidence="2 3">HHB12029</strain>
    </source>
</reference>
<dbReference type="AlphaFoldDB" id="A0A165EQH8"/>
<evidence type="ECO:0000259" key="1">
    <source>
        <dbReference type="Pfam" id="PF12937"/>
    </source>
</evidence>
<accession>A0A165EQH8</accession>
<organism evidence="2 3">
    <name type="scientific">Exidia glandulosa HHB12029</name>
    <dbReference type="NCBI Taxonomy" id="1314781"/>
    <lineage>
        <taxon>Eukaryota</taxon>
        <taxon>Fungi</taxon>
        <taxon>Dikarya</taxon>
        <taxon>Basidiomycota</taxon>
        <taxon>Agaricomycotina</taxon>
        <taxon>Agaricomycetes</taxon>
        <taxon>Auriculariales</taxon>
        <taxon>Exidiaceae</taxon>
        <taxon>Exidia</taxon>
    </lineage>
</organism>
<dbReference type="InParanoid" id="A0A165EQH8"/>
<proteinExistence type="predicted"/>
<dbReference type="OrthoDB" id="3042049at2759"/>
<evidence type="ECO:0000313" key="3">
    <source>
        <dbReference type="Proteomes" id="UP000077266"/>
    </source>
</evidence>
<dbReference type="Proteomes" id="UP000077266">
    <property type="component" value="Unassembled WGS sequence"/>
</dbReference>
<keyword evidence="3" id="KW-1185">Reference proteome</keyword>